<dbReference type="OrthoDB" id="9799921at2"/>
<dbReference type="Gene3D" id="3.40.470.10">
    <property type="entry name" value="Uracil-DNA glycosylase-like domain"/>
    <property type="match status" value="1"/>
</dbReference>
<accession>A0A1M5PM50</accession>
<reference evidence="3" key="1">
    <citation type="submission" date="2016-11" db="EMBL/GenBank/DDBJ databases">
        <authorList>
            <person name="Varghese N."/>
            <person name="Submissions S."/>
        </authorList>
    </citation>
    <scope>NUCLEOTIDE SEQUENCE [LARGE SCALE GENOMIC DNA]</scope>
    <source>
        <strain evidence="3">CGMCC 1.6496</strain>
    </source>
</reference>
<dbReference type="CDD" id="cd10032">
    <property type="entry name" value="UDG-F6_HDG"/>
    <property type="match status" value="1"/>
</dbReference>
<organism evidence="2 3">
    <name type="scientific">Virgibacillus chiguensis</name>
    <dbReference type="NCBI Taxonomy" id="411959"/>
    <lineage>
        <taxon>Bacteria</taxon>
        <taxon>Bacillati</taxon>
        <taxon>Bacillota</taxon>
        <taxon>Bacilli</taxon>
        <taxon>Bacillales</taxon>
        <taxon>Bacillaceae</taxon>
        <taxon>Virgibacillus</taxon>
    </lineage>
</organism>
<dbReference type="RefSeq" id="WP_073005957.1">
    <property type="nucleotide sequence ID" value="NZ_FQXD01000003.1"/>
</dbReference>
<dbReference type="InterPro" id="IPR005122">
    <property type="entry name" value="Uracil-DNA_glycosylase-like"/>
</dbReference>
<evidence type="ECO:0000313" key="2">
    <source>
        <dbReference type="EMBL" id="SHH02834.1"/>
    </source>
</evidence>
<dbReference type="InterPro" id="IPR026353">
    <property type="entry name" value="Hypoxan-DNA_Glyclase"/>
</dbReference>
<proteinExistence type="predicted"/>
<evidence type="ECO:0000259" key="1">
    <source>
        <dbReference type="SMART" id="SM00986"/>
    </source>
</evidence>
<feature type="domain" description="Uracil-DNA glycosylase-like" evidence="1">
    <location>
        <begin position="8"/>
        <end position="163"/>
    </location>
</feature>
<evidence type="ECO:0000313" key="3">
    <source>
        <dbReference type="Proteomes" id="UP000184079"/>
    </source>
</evidence>
<dbReference type="SUPFAM" id="SSF52141">
    <property type="entry name" value="Uracil-DNA glycosylase-like"/>
    <property type="match status" value="1"/>
</dbReference>
<dbReference type="SMART" id="SM00986">
    <property type="entry name" value="UDG"/>
    <property type="match status" value="1"/>
</dbReference>
<keyword evidence="3" id="KW-1185">Reference proteome</keyword>
<dbReference type="Pfam" id="PF03167">
    <property type="entry name" value="UDG"/>
    <property type="match status" value="1"/>
</dbReference>
<gene>
    <name evidence="2" type="ORF">SAMN05421807_103127</name>
</gene>
<dbReference type="InterPro" id="IPR036895">
    <property type="entry name" value="Uracil-DNA_glycosylase-like_sf"/>
</dbReference>
<dbReference type="Proteomes" id="UP000184079">
    <property type="component" value="Unassembled WGS sequence"/>
</dbReference>
<dbReference type="EMBL" id="FQXD01000003">
    <property type="protein sequence ID" value="SHH02834.1"/>
    <property type="molecule type" value="Genomic_DNA"/>
</dbReference>
<dbReference type="NCBIfam" id="TIGR04274">
    <property type="entry name" value="hypoxanDNAglyco"/>
    <property type="match status" value="1"/>
</dbReference>
<sequence length="166" mass="19104">MERLSSFQPVLPKDPKVLILGSMPGKQSLQRQEYYGNPRNQFWDILFTILQEPKVFDYTQKLQVCKKHCLALWDTVGTCYRAGSLDANIKDETPNDIPSLLHKYPAIKLIACNGGKSYQLLNKYFKQEHLAQVDVVKLPSTSPIPGKYTKRFVDKVEAWKVILNYI</sequence>
<protein>
    <submittedName>
        <fullName evidence="2">TDG/mug DNA glycosylase family protein</fullName>
    </submittedName>
</protein>
<name>A0A1M5PM50_9BACI</name>
<dbReference type="AlphaFoldDB" id="A0A1M5PM50"/>
<dbReference type="SMART" id="SM00987">
    <property type="entry name" value="UreE_C"/>
    <property type="match status" value="1"/>
</dbReference>